<dbReference type="Pfam" id="PF00652">
    <property type="entry name" value="Ricin_B_lectin"/>
    <property type="match status" value="1"/>
</dbReference>
<dbReference type="RefSeq" id="WP_349425937.1">
    <property type="nucleotide sequence ID" value="NZ_CP151632.1"/>
</dbReference>
<dbReference type="SUPFAM" id="SSF51126">
    <property type="entry name" value="Pectin lyase-like"/>
    <property type="match status" value="1"/>
</dbReference>
<dbReference type="InterPro" id="IPR012334">
    <property type="entry name" value="Pectin_lyas_fold"/>
</dbReference>
<dbReference type="CDD" id="cd23418">
    <property type="entry name" value="beta-trefoil_Ricin_XLN-like"/>
    <property type="match status" value="1"/>
</dbReference>
<organism evidence="2">
    <name type="scientific">Microbacterium sp. LWS13-1.2</name>
    <dbReference type="NCBI Taxonomy" id="3135264"/>
    <lineage>
        <taxon>Bacteria</taxon>
        <taxon>Bacillati</taxon>
        <taxon>Actinomycetota</taxon>
        <taxon>Actinomycetes</taxon>
        <taxon>Micrococcales</taxon>
        <taxon>Microbacteriaceae</taxon>
        <taxon>Microbacterium</taxon>
    </lineage>
</organism>
<dbReference type="AlphaFoldDB" id="A0AAU6SE06"/>
<feature type="domain" description="Ricin B lectin" evidence="1">
    <location>
        <begin position="774"/>
        <end position="901"/>
    </location>
</feature>
<dbReference type="EMBL" id="CP151632">
    <property type="protein sequence ID" value="WZO35099.1"/>
    <property type="molecule type" value="Genomic_DNA"/>
</dbReference>
<name>A0AAU6SE06_9MICO</name>
<dbReference type="PROSITE" id="PS50231">
    <property type="entry name" value="RICIN_B_LECTIN"/>
    <property type="match status" value="1"/>
</dbReference>
<dbReference type="SMART" id="SM00458">
    <property type="entry name" value="RICIN"/>
    <property type="match status" value="1"/>
</dbReference>
<reference evidence="2" key="1">
    <citation type="submission" date="2024-04" db="EMBL/GenBank/DDBJ databases">
        <authorList>
            <person name="Roder T."/>
            <person name="Oberhansli S."/>
            <person name="Kreuzer M."/>
        </authorList>
    </citation>
    <scope>NUCLEOTIDE SEQUENCE</scope>
    <source>
        <strain evidence="2">LWS13-1.2</strain>
    </source>
</reference>
<proteinExistence type="predicted"/>
<accession>A0AAU6SE06</accession>
<dbReference type="Pfam" id="PF21231">
    <property type="entry name" value="GH141_M"/>
    <property type="match status" value="1"/>
</dbReference>
<dbReference type="InterPro" id="IPR048482">
    <property type="entry name" value="GH141_ins"/>
</dbReference>
<dbReference type="InterPro" id="IPR011050">
    <property type="entry name" value="Pectin_lyase_fold/virulence"/>
</dbReference>
<dbReference type="InterPro" id="IPR035992">
    <property type="entry name" value="Ricin_B-like_lectins"/>
</dbReference>
<evidence type="ECO:0000313" key="2">
    <source>
        <dbReference type="EMBL" id="WZO35099.1"/>
    </source>
</evidence>
<dbReference type="Gene3D" id="2.80.10.50">
    <property type="match status" value="1"/>
</dbReference>
<gene>
    <name evidence="2" type="ORF">MRBLWS13_002777</name>
</gene>
<dbReference type="PANTHER" id="PTHR36453:SF1">
    <property type="entry name" value="RIGHT HANDED BETA HELIX DOMAIN-CONTAINING PROTEIN"/>
    <property type="match status" value="1"/>
</dbReference>
<dbReference type="InterPro" id="IPR000772">
    <property type="entry name" value="Ricin_B_lectin"/>
</dbReference>
<protein>
    <submittedName>
        <fullName evidence="2">Ricin-type beta-trefoil lectin domain protein</fullName>
    </submittedName>
</protein>
<dbReference type="PANTHER" id="PTHR36453">
    <property type="entry name" value="SECRETED PROTEIN-RELATED"/>
    <property type="match status" value="1"/>
</dbReference>
<sequence>MLNVERSQSGWRAWRLRAVVAALVVGSGVAVTPITAQAASAADTALYVAPNGDDSADGSIDAPFRTIEHARDIVRTLNSGMTGDITVYLRGGTYPVRETVQFGAQDSGQNGHRVIYSAYADEVPVLEAGVPVTSWTQHDGNIWEAPLERADKLRALYVDGSRAFMASKTVQSAGCYGTYTVTAGQAPWAWESGSKCDGAAYALGDVPEIPRNAQDMELTTATTWSTAITGIRGVTTSSDGTKRVALFQQPGAAIAQAAAYAPLQATGTHVLSNAYEFLDQPGEFFFDREAQKVYLYAAAGTDPSTASIYAPNNVETVLDISGTDRANRIHDVTFTGITMRHSDWNLTQIDGSSFKQTQQGNTVNLAFTRKNFHVYTYRNIQVEPGAVEVNSASNIDFIRNRVEHTGADGIQFVNDVVDSRIEGNVTNDIGGTALNVGDPQHVYIGDGTSSNGEHYAPNVEGAPTNISVRNNYFYDSAVLFWGSAAISGYFLDTVAFENNRIEKTSWAGISMGWGWHNFDGGTQSVNPGNPTTVARNNSIQRNEIIDTMQFLSDSGPIYTLGSQPGSVIDDNYARGIRPGHTYGLHPDEGSAFITYNDNVIEADRGIRYVINSGTWGYQHDLQIHNTWGPTNSIFDRNVPNSTIDAIRVVPDLVWPLQAYAVAAGAGIQSPYRDILSSVATTADFALPASVLAPEGMPSVAVRGVGDATRTMWLAPAGTTSFATSATMTSAAGDATQIPMPSTNGSYKLYVVDADGTVAGPSNATVVRTGPRAVNQTLTQVSASKCLDLPGATTLNGARPALYTCSGAPNQLFTLTAQSEISVYGNKCLDAASSGTTPGTAVVIWDCNGAATQKWLVNADGTIKATSSSLCLATVNSGTGNGTRVELATCSSTAPAQKWSFPPSPDTVWTPGVATAVSRCVAGAVYVAVTVRNDSDEAITWKATSAWGSKPGSTLAAGKATSATFATRSSTVETGTVDVEVTGSTYGLTRTIKATYPALSCGS</sequence>
<dbReference type="SUPFAM" id="SSF50370">
    <property type="entry name" value="Ricin B-like lectins"/>
    <property type="match status" value="1"/>
</dbReference>
<evidence type="ECO:0000259" key="1">
    <source>
        <dbReference type="SMART" id="SM00458"/>
    </source>
</evidence>
<dbReference type="Gene3D" id="2.160.20.10">
    <property type="entry name" value="Single-stranded right-handed beta-helix, Pectin lyase-like"/>
    <property type="match status" value="2"/>
</dbReference>